<keyword evidence="4 9" id="KW-0156">Chromatin regulator</keyword>
<comment type="similarity">
    <text evidence="2 9">Belongs to the EAF6 family.</text>
</comment>
<evidence type="ECO:0000256" key="7">
    <source>
        <dbReference type="ARBA" id="ARBA00023163"/>
    </source>
</evidence>
<keyword evidence="5 9" id="KW-0805">Transcription regulation</keyword>
<keyword evidence="6" id="KW-0175">Coiled coil</keyword>
<evidence type="ECO:0000313" key="11">
    <source>
        <dbReference type="EMBL" id="KAK7469343.1"/>
    </source>
</evidence>
<keyword evidence="12" id="KW-1185">Reference proteome</keyword>
<sequence length="185" mass="20839">MSAEIVDDKARYEALKRELTTALPKKRAMDKKLAHLEAQIFNLEQTYLTETTAHSGGNLIQGFENYLKNQTTGRRRIEAAEQDRIFSNSSLTYQKSLDLLAEEEGTTAEDSTKQTTSGVTTIALPPATRTSDITPANQNKLIRDREYSKKRREKMRQSAGTISDDEAIPTSTRRATKRARIADEE</sequence>
<evidence type="ECO:0000256" key="3">
    <source>
        <dbReference type="ARBA" id="ARBA00018504"/>
    </source>
</evidence>
<name>A0ABR1K019_9AGAR</name>
<evidence type="ECO:0000256" key="5">
    <source>
        <dbReference type="ARBA" id="ARBA00023015"/>
    </source>
</evidence>
<evidence type="ECO:0000256" key="9">
    <source>
        <dbReference type="RuleBase" id="RU368022"/>
    </source>
</evidence>
<comment type="subunit">
    <text evidence="9">Component of the NuA4 histone acetyltransferase complex.</text>
</comment>
<evidence type="ECO:0000256" key="4">
    <source>
        <dbReference type="ARBA" id="ARBA00022853"/>
    </source>
</evidence>
<comment type="function">
    <text evidence="9">Component of the NuA4 histone acetyltransferase complex which is involved in transcriptional activation of selected genes principally by acetylation of nucleosomal histone H4 and H2A. The NuA4 complex is also involved in DNA repair.</text>
</comment>
<evidence type="ECO:0000256" key="2">
    <source>
        <dbReference type="ARBA" id="ARBA00010916"/>
    </source>
</evidence>
<evidence type="ECO:0000256" key="6">
    <source>
        <dbReference type="ARBA" id="ARBA00023054"/>
    </source>
</evidence>
<dbReference type="Proteomes" id="UP001498398">
    <property type="component" value="Unassembled WGS sequence"/>
</dbReference>
<reference evidence="11 12" key="1">
    <citation type="submission" date="2024-01" db="EMBL/GenBank/DDBJ databases">
        <title>A draft genome for the cacao thread blight pathogen Marasmiellus scandens.</title>
        <authorList>
            <person name="Baruah I.K."/>
            <person name="Leung J."/>
            <person name="Bukari Y."/>
            <person name="Amoako-Attah I."/>
            <person name="Meinhardt L.W."/>
            <person name="Bailey B.A."/>
            <person name="Cohen S.P."/>
        </authorList>
    </citation>
    <scope>NUCLEOTIDE SEQUENCE [LARGE SCALE GENOMIC DNA]</scope>
    <source>
        <strain evidence="11 12">GH-19</strain>
    </source>
</reference>
<gene>
    <name evidence="11" type="primary">EAF6</name>
    <name evidence="11" type="ORF">VKT23_003823</name>
</gene>
<dbReference type="PANTHER" id="PTHR13476">
    <property type="entry name" value="CHROMATIN MODIFICATION-RELATED PROTEIN MEAF6"/>
    <property type="match status" value="1"/>
</dbReference>
<comment type="subcellular location">
    <subcellularLocation>
        <location evidence="1 9">Nucleus</location>
    </subcellularLocation>
</comment>
<keyword evidence="8 9" id="KW-0539">Nucleus</keyword>
<keyword evidence="7 9" id="KW-0804">Transcription</keyword>
<evidence type="ECO:0000256" key="1">
    <source>
        <dbReference type="ARBA" id="ARBA00004123"/>
    </source>
</evidence>
<organism evidence="11 12">
    <name type="scientific">Marasmiellus scandens</name>
    <dbReference type="NCBI Taxonomy" id="2682957"/>
    <lineage>
        <taxon>Eukaryota</taxon>
        <taxon>Fungi</taxon>
        <taxon>Dikarya</taxon>
        <taxon>Basidiomycota</taxon>
        <taxon>Agaricomycotina</taxon>
        <taxon>Agaricomycetes</taxon>
        <taxon>Agaricomycetidae</taxon>
        <taxon>Agaricales</taxon>
        <taxon>Marasmiineae</taxon>
        <taxon>Omphalotaceae</taxon>
        <taxon>Marasmiellus</taxon>
    </lineage>
</organism>
<feature type="region of interest" description="Disordered" evidence="10">
    <location>
        <begin position="103"/>
        <end position="185"/>
    </location>
</feature>
<comment type="caution">
    <text evidence="11">The sequence shown here is derived from an EMBL/GenBank/DDBJ whole genome shotgun (WGS) entry which is preliminary data.</text>
</comment>
<evidence type="ECO:0000256" key="10">
    <source>
        <dbReference type="SAM" id="MobiDB-lite"/>
    </source>
</evidence>
<keyword evidence="9" id="KW-0234">DNA repair</keyword>
<evidence type="ECO:0000256" key="8">
    <source>
        <dbReference type="ARBA" id="ARBA00023242"/>
    </source>
</evidence>
<dbReference type="Pfam" id="PF09340">
    <property type="entry name" value="NuA4"/>
    <property type="match status" value="1"/>
</dbReference>
<keyword evidence="9" id="KW-0227">DNA damage</keyword>
<feature type="compositionally biased region" description="Polar residues" evidence="10">
    <location>
        <begin position="128"/>
        <end position="140"/>
    </location>
</feature>
<dbReference type="InterPro" id="IPR015418">
    <property type="entry name" value="Eaf6"/>
</dbReference>
<proteinExistence type="inferred from homology"/>
<dbReference type="EMBL" id="JBANRG010000003">
    <property type="protein sequence ID" value="KAK7469343.1"/>
    <property type="molecule type" value="Genomic_DNA"/>
</dbReference>
<accession>A0ABR1K019</accession>
<evidence type="ECO:0000313" key="12">
    <source>
        <dbReference type="Proteomes" id="UP001498398"/>
    </source>
</evidence>
<protein>
    <recommendedName>
        <fullName evidence="3 9">Chromatin modification-related protein EAF6</fullName>
    </recommendedName>
</protein>